<evidence type="ECO:0000313" key="7">
    <source>
        <dbReference type="EMBL" id="EGG28841.1"/>
    </source>
</evidence>
<dbReference type="PIRSF" id="PIRSF038471">
    <property type="entry name" value="MreC"/>
    <property type="match status" value="1"/>
</dbReference>
<dbReference type="AlphaFoldDB" id="F3L4A8"/>
<dbReference type="Gene3D" id="2.40.10.350">
    <property type="entry name" value="Rod shape-determining protein MreC, domain 2"/>
    <property type="match status" value="1"/>
</dbReference>
<dbReference type="InterPro" id="IPR042177">
    <property type="entry name" value="Cell/Rod_1"/>
</dbReference>
<dbReference type="GO" id="GO:0005886">
    <property type="term" value="C:plasma membrane"/>
    <property type="evidence" value="ECO:0007669"/>
    <property type="project" value="TreeGrafter"/>
</dbReference>
<evidence type="ECO:0000313" key="8">
    <source>
        <dbReference type="Proteomes" id="UP000005615"/>
    </source>
</evidence>
<keyword evidence="3" id="KW-0133">Cell shape</keyword>
<evidence type="ECO:0000256" key="5">
    <source>
        <dbReference type="SAM" id="Coils"/>
    </source>
</evidence>
<sequence length="264" mass="28814">MWVADRQTDLLDPVRRAGLDATDFIFDVAAVPRNIWQALSEASRSEDALYNRVDQLERENLVLQAKLQQMVALRAENSRLRALMNAGPRERNDVLATEIIGVSPNPNRQIIAIDHGSNERVYPGQPLIDSDGLLGQVIEVASDTAQVMLISDASHSVPVQIIRNSVRAIAEGTGDLNRLRIEYLSTTTDVEVGDQLVTSGLGGRFPMGYPVAKVVAVERTDGDRFATVWAEPLAQLSRTRHGLLLFPEGALASDITLGSRAIAP</sequence>
<feature type="domain" description="Rod shape-determining protein MreC beta-barrel core" evidence="6">
    <location>
        <begin position="99"/>
        <end position="241"/>
    </location>
</feature>
<evidence type="ECO:0000256" key="1">
    <source>
        <dbReference type="ARBA" id="ARBA00009369"/>
    </source>
</evidence>
<dbReference type="eggNOG" id="COG1792">
    <property type="taxonomic scope" value="Bacteria"/>
</dbReference>
<name>F3L4A8_9GAMM</name>
<dbReference type="InterPro" id="IPR042175">
    <property type="entry name" value="Cell/Rod_MreC_2"/>
</dbReference>
<keyword evidence="5" id="KW-0175">Coiled coil</keyword>
<dbReference type="NCBIfam" id="TIGR00219">
    <property type="entry name" value="mreC"/>
    <property type="match status" value="1"/>
</dbReference>
<keyword evidence="8" id="KW-1185">Reference proteome</keyword>
<dbReference type="Gene3D" id="2.40.10.340">
    <property type="entry name" value="Rod shape-determining protein MreC, domain 1"/>
    <property type="match status" value="1"/>
</dbReference>
<evidence type="ECO:0000256" key="4">
    <source>
        <dbReference type="ARBA" id="ARBA00032089"/>
    </source>
</evidence>
<dbReference type="Proteomes" id="UP000005615">
    <property type="component" value="Unassembled WGS sequence"/>
</dbReference>
<gene>
    <name evidence="7" type="ORF">IMCC3088_2509</name>
</gene>
<evidence type="ECO:0000256" key="3">
    <source>
        <dbReference type="ARBA" id="ARBA00022960"/>
    </source>
</evidence>
<proteinExistence type="inferred from homology"/>
<evidence type="ECO:0000259" key="6">
    <source>
        <dbReference type="Pfam" id="PF04085"/>
    </source>
</evidence>
<reference evidence="7 8" key="1">
    <citation type="journal article" date="2011" name="J. Bacteriol.">
        <title>Genome sequence of strain IMCC3088, a proteorhodopsin-containing marine bacterium belonging to the OM60/NOR5 clade.</title>
        <authorList>
            <person name="Jang Y."/>
            <person name="Oh H.M."/>
            <person name="Kang I."/>
            <person name="Lee K."/>
            <person name="Yang S.J."/>
            <person name="Cho J.C."/>
        </authorList>
    </citation>
    <scope>NUCLEOTIDE SEQUENCE [LARGE SCALE GENOMIC DNA]</scope>
    <source>
        <strain evidence="7 8">IMCC3088</strain>
    </source>
</reference>
<dbReference type="Pfam" id="PF04085">
    <property type="entry name" value="MreC"/>
    <property type="match status" value="1"/>
</dbReference>
<dbReference type="PANTHER" id="PTHR34138:SF1">
    <property type="entry name" value="CELL SHAPE-DETERMINING PROTEIN MREC"/>
    <property type="match status" value="1"/>
</dbReference>
<dbReference type="GO" id="GO:0008360">
    <property type="term" value="P:regulation of cell shape"/>
    <property type="evidence" value="ECO:0007669"/>
    <property type="project" value="UniProtKB-KW"/>
</dbReference>
<dbReference type="InterPro" id="IPR055342">
    <property type="entry name" value="MreC_beta-barrel_core"/>
</dbReference>
<organism evidence="7 8">
    <name type="scientific">Aequoribacter fuscus</name>
    <dbReference type="NCBI Taxonomy" id="2518989"/>
    <lineage>
        <taxon>Bacteria</taxon>
        <taxon>Pseudomonadati</taxon>
        <taxon>Pseudomonadota</taxon>
        <taxon>Gammaproteobacteria</taxon>
        <taxon>Cellvibrionales</taxon>
        <taxon>Halieaceae</taxon>
        <taxon>Aequoribacter</taxon>
    </lineage>
</organism>
<dbReference type="PANTHER" id="PTHR34138">
    <property type="entry name" value="CELL SHAPE-DETERMINING PROTEIN MREC"/>
    <property type="match status" value="1"/>
</dbReference>
<protein>
    <recommendedName>
        <fullName evidence="2">Cell shape-determining protein MreC</fullName>
    </recommendedName>
    <alternativeName>
        <fullName evidence="4">Cell shape protein MreC</fullName>
    </alternativeName>
</protein>
<dbReference type="EMBL" id="AEIG01000078">
    <property type="protein sequence ID" value="EGG28841.1"/>
    <property type="molecule type" value="Genomic_DNA"/>
</dbReference>
<accession>F3L4A8</accession>
<comment type="caution">
    <text evidence="7">The sequence shown here is derived from an EMBL/GenBank/DDBJ whole genome shotgun (WGS) entry which is preliminary data.</text>
</comment>
<dbReference type="STRING" id="2518989.IMCC3088_2509"/>
<comment type="similarity">
    <text evidence="1">Belongs to the MreC family.</text>
</comment>
<evidence type="ECO:0000256" key="2">
    <source>
        <dbReference type="ARBA" id="ARBA00013855"/>
    </source>
</evidence>
<dbReference type="InterPro" id="IPR007221">
    <property type="entry name" value="MreC"/>
</dbReference>
<feature type="coiled-coil region" evidence="5">
    <location>
        <begin position="39"/>
        <end position="83"/>
    </location>
</feature>